<accession>A0A9K3CTV5</accession>
<evidence type="ECO:0000256" key="2">
    <source>
        <dbReference type="SAM" id="Phobius"/>
    </source>
</evidence>
<evidence type="ECO:0000256" key="1">
    <source>
        <dbReference type="SAM" id="MobiDB-lite"/>
    </source>
</evidence>
<keyword evidence="2" id="KW-0472">Membrane</keyword>
<evidence type="ECO:0000313" key="3">
    <source>
        <dbReference type="EMBL" id="GIQ83086.1"/>
    </source>
</evidence>
<feature type="transmembrane region" description="Helical" evidence="2">
    <location>
        <begin position="39"/>
        <end position="65"/>
    </location>
</feature>
<organism evidence="3 4">
    <name type="scientific">Kipferlia bialata</name>
    <dbReference type="NCBI Taxonomy" id="797122"/>
    <lineage>
        <taxon>Eukaryota</taxon>
        <taxon>Metamonada</taxon>
        <taxon>Carpediemonas-like organisms</taxon>
        <taxon>Kipferlia</taxon>
    </lineage>
</organism>
<gene>
    <name evidence="3" type="ORF">KIPB_004341</name>
</gene>
<keyword evidence="2" id="KW-0812">Transmembrane</keyword>
<protein>
    <submittedName>
        <fullName evidence="3">Uncharacterized protein</fullName>
    </submittedName>
</protein>
<dbReference type="Proteomes" id="UP000265618">
    <property type="component" value="Unassembled WGS sequence"/>
</dbReference>
<keyword evidence="2" id="KW-1133">Transmembrane helix</keyword>
<evidence type="ECO:0000313" key="4">
    <source>
        <dbReference type="Proteomes" id="UP000265618"/>
    </source>
</evidence>
<feature type="region of interest" description="Disordered" evidence="1">
    <location>
        <begin position="1"/>
        <end position="29"/>
    </location>
</feature>
<name>A0A9K3CTV5_9EUKA</name>
<sequence length="127" mass="13093">MGGTEKDGLLQSGDKGIPSPGESQDASGLRALTKTQKGVVLGVAGVVLVAVVTVVLATLSVFALLRPNVENPSETDFHPLSSPFPARVTDAHLGMSPLKALKVGDRVKGVVLQSGRTLVLQIASILE</sequence>
<dbReference type="EMBL" id="BDIP01000920">
    <property type="protein sequence ID" value="GIQ83086.1"/>
    <property type="molecule type" value="Genomic_DNA"/>
</dbReference>
<keyword evidence="4" id="KW-1185">Reference proteome</keyword>
<reference evidence="3 4" key="1">
    <citation type="journal article" date="2018" name="PLoS ONE">
        <title>The draft genome of Kipferlia bialata reveals reductive genome evolution in fornicate parasites.</title>
        <authorList>
            <person name="Tanifuji G."/>
            <person name="Takabayashi S."/>
            <person name="Kume K."/>
            <person name="Takagi M."/>
            <person name="Nakayama T."/>
            <person name="Kamikawa R."/>
            <person name="Inagaki Y."/>
            <person name="Hashimoto T."/>
        </authorList>
    </citation>
    <scope>NUCLEOTIDE SEQUENCE [LARGE SCALE GENOMIC DNA]</scope>
    <source>
        <strain evidence="3">NY0173</strain>
    </source>
</reference>
<dbReference type="AlphaFoldDB" id="A0A9K3CTV5"/>
<comment type="caution">
    <text evidence="3">The sequence shown here is derived from an EMBL/GenBank/DDBJ whole genome shotgun (WGS) entry which is preliminary data.</text>
</comment>
<proteinExistence type="predicted"/>